<accession>A0A239JGL0</accession>
<organism evidence="2 3">
    <name type="scientific">Actinoplanes regularis</name>
    <dbReference type="NCBI Taxonomy" id="52697"/>
    <lineage>
        <taxon>Bacteria</taxon>
        <taxon>Bacillati</taxon>
        <taxon>Actinomycetota</taxon>
        <taxon>Actinomycetes</taxon>
        <taxon>Micromonosporales</taxon>
        <taxon>Micromonosporaceae</taxon>
        <taxon>Actinoplanes</taxon>
    </lineage>
</organism>
<dbReference type="Pfam" id="PF13385">
    <property type="entry name" value="Laminin_G_3"/>
    <property type="match status" value="1"/>
</dbReference>
<gene>
    <name evidence="2" type="ORF">SAMN06264365_13529</name>
</gene>
<dbReference type="InterPro" id="IPR013320">
    <property type="entry name" value="ConA-like_dom_sf"/>
</dbReference>
<keyword evidence="2" id="KW-0430">Lectin</keyword>
<feature type="chain" id="PRO_5012805663" evidence="1">
    <location>
        <begin position="24"/>
        <end position="252"/>
    </location>
</feature>
<evidence type="ECO:0000256" key="1">
    <source>
        <dbReference type="SAM" id="SignalP"/>
    </source>
</evidence>
<keyword evidence="1" id="KW-0732">Signal</keyword>
<dbReference type="AlphaFoldDB" id="A0A239JGL0"/>
<reference evidence="2 3" key="1">
    <citation type="submission" date="2017-06" db="EMBL/GenBank/DDBJ databases">
        <authorList>
            <person name="Kim H.J."/>
            <person name="Triplett B.A."/>
        </authorList>
    </citation>
    <scope>NUCLEOTIDE SEQUENCE [LARGE SCALE GENOMIC DNA]</scope>
    <source>
        <strain evidence="2 3">DSM 43151</strain>
    </source>
</reference>
<dbReference type="Proteomes" id="UP000198415">
    <property type="component" value="Unassembled WGS sequence"/>
</dbReference>
<dbReference type="Gene3D" id="2.60.120.200">
    <property type="match status" value="1"/>
</dbReference>
<dbReference type="EMBL" id="FZNR01000035">
    <property type="protein sequence ID" value="SNT04960.1"/>
    <property type="molecule type" value="Genomic_DNA"/>
</dbReference>
<sequence>MSRRRIAAVLAALMCFGATIAAAARHSSDTGDAVWVRGLEPTLPIVARYRFDGPGEAAWSDVSGNGHTLTPVAGNDGVAVLTPHGAGTAVRFPALCDSEPCPRLALRSPSTAALNPGSQPLRYGASVLLDPSDTSDGQNVLQKGFSAEGSQYKLQIDGRAAHPSCALVDTERTIHLAVAGITVADGSWHAVECRREATALTVLIDGSAQGSARIPAELSIDNDQPLSIGAKSAYGDNDQYRGLLDDVWVAIG</sequence>
<evidence type="ECO:0000313" key="3">
    <source>
        <dbReference type="Proteomes" id="UP000198415"/>
    </source>
</evidence>
<protein>
    <submittedName>
        <fullName evidence="2">Concanavalin A-like lectin/glucanases superfamily protein</fullName>
    </submittedName>
</protein>
<evidence type="ECO:0000313" key="2">
    <source>
        <dbReference type="EMBL" id="SNT04960.1"/>
    </source>
</evidence>
<name>A0A239JGL0_9ACTN</name>
<dbReference type="OrthoDB" id="5506986at2"/>
<dbReference type="GO" id="GO:0030246">
    <property type="term" value="F:carbohydrate binding"/>
    <property type="evidence" value="ECO:0007669"/>
    <property type="project" value="UniProtKB-KW"/>
</dbReference>
<feature type="signal peptide" evidence="1">
    <location>
        <begin position="1"/>
        <end position="23"/>
    </location>
</feature>
<dbReference type="SUPFAM" id="SSF49899">
    <property type="entry name" value="Concanavalin A-like lectins/glucanases"/>
    <property type="match status" value="1"/>
</dbReference>
<keyword evidence="3" id="KW-1185">Reference proteome</keyword>
<proteinExistence type="predicted"/>